<dbReference type="PANTHER" id="PTHR24394:SF29">
    <property type="entry name" value="MYONEURIN"/>
    <property type="match status" value="1"/>
</dbReference>
<dbReference type="GO" id="GO:0005634">
    <property type="term" value="C:nucleus"/>
    <property type="evidence" value="ECO:0007669"/>
    <property type="project" value="UniProtKB-SubCell"/>
</dbReference>
<evidence type="ECO:0000256" key="4">
    <source>
        <dbReference type="ARBA" id="ARBA00022771"/>
    </source>
</evidence>
<evidence type="ECO:0000256" key="5">
    <source>
        <dbReference type="ARBA" id="ARBA00022833"/>
    </source>
</evidence>
<evidence type="ECO:0000256" key="2">
    <source>
        <dbReference type="ARBA" id="ARBA00022723"/>
    </source>
</evidence>
<dbReference type="PANTHER" id="PTHR24394">
    <property type="entry name" value="ZINC FINGER PROTEIN"/>
    <property type="match status" value="1"/>
</dbReference>
<dbReference type="AlphaFoldDB" id="A0A922SN13"/>
<keyword evidence="2" id="KW-0479">Metal-binding</keyword>
<accession>A0A922SN13</accession>
<evidence type="ECO:0000313" key="10">
    <source>
        <dbReference type="Proteomes" id="UP000814243"/>
    </source>
</evidence>
<dbReference type="FunFam" id="3.30.160.60:FF:000100">
    <property type="entry name" value="Zinc finger 45-like"/>
    <property type="match status" value="1"/>
</dbReference>
<evidence type="ECO:0000256" key="3">
    <source>
        <dbReference type="ARBA" id="ARBA00022737"/>
    </source>
</evidence>
<evidence type="ECO:0000256" key="6">
    <source>
        <dbReference type="ARBA" id="ARBA00023242"/>
    </source>
</evidence>
<sequence length="89" mass="10180">MHVTTVVCNINFPSLAAYMKHHSAEHKDEPLPMKEEERTICEICGASLKANSVASHLNTHTREKLYSCTLCHMQFNSKGSMNRHQLVRR</sequence>
<dbReference type="Proteomes" id="UP000814243">
    <property type="component" value="Unassembled WGS sequence"/>
</dbReference>
<keyword evidence="4 7" id="KW-0863">Zinc-finger</keyword>
<evidence type="ECO:0000256" key="7">
    <source>
        <dbReference type="PROSITE-ProRule" id="PRU00042"/>
    </source>
</evidence>
<name>A0A922SN13_SPOEX</name>
<dbReference type="EMBL" id="JACEFF010000142">
    <property type="protein sequence ID" value="KAH9643294.1"/>
    <property type="molecule type" value="Genomic_DNA"/>
</dbReference>
<dbReference type="InterPro" id="IPR036236">
    <property type="entry name" value="Znf_C2H2_sf"/>
</dbReference>
<dbReference type="GO" id="GO:0000981">
    <property type="term" value="F:DNA-binding transcription factor activity, RNA polymerase II-specific"/>
    <property type="evidence" value="ECO:0007669"/>
    <property type="project" value="TreeGrafter"/>
</dbReference>
<feature type="domain" description="C2H2-type" evidence="8">
    <location>
        <begin position="66"/>
        <end position="89"/>
    </location>
</feature>
<keyword evidence="3" id="KW-0677">Repeat</keyword>
<keyword evidence="6" id="KW-0539">Nucleus</keyword>
<dbReference type="SUPFAM" id="SSF57667">
    <property type="entry name" value="beta-beta-alpha zinc fingers"/>
    <property type="match status" value="1"/>
</dbReference>
<organism evidence="9 10">
    <name type="scientific">Spodoptera exigua</name>
    <name type="common">Beet armyworm</name>
    <name type="synonym">Noctua fulgens</name>
    <dbReference type="NCBI Taxonomy" id="7107"/>
    <lineage>
        <taxon>Eukaryota</taxon>
        <taxon>Metazoa</taxon>
        <taxon>Ecdysozoa</taxon>
        <taxon>Arthropoda</taxon>
        <taxon>Hexapoda</taxon>
        <taxon>Insecta</taxon>
        <taxon>Pterygota</taxon>
        <taxon>Neoptera</taxon>
        <taxon>Endopterygota</taxon>
        <taxon>Lepidoptera</taxon>
        <taxon>Glossata</taxon>
        <taxon>Ditrysia</taxon>
        <taxon>Noctuoidea</taxon>
        <taxon>Noctuidae</taxon>
        <taxon>Amphipyrinae</taxon>
        <taxon>Spodoptera</taxon>
    </lineage>
</organism>
<keyword evidence="5" id="KW-0862">Zinc</keyword>
<gene>
    <name evidence="9" type="ORF">HF086_007692</name>
</gene>
<reference evidence="9" key="1">
    <citation type="journal article" date="2021" name="G3 (Bethesda)">
        <title>Genome and transcriptome analysis of the beet armyworm Spodoptera exigua reveals targets for pest control. .</title>
        <authorList>
            <person name="Simon S."/>
            <person name="Breeschoten T."/>
            <person name="Jansen H.J."/>
            <person name="Dirks R.P."/>
            <person name="Schranz M.E."/>
            <person name="Ros V.I.D."/>
        </authorList>
    </citation>
    <scope>NUCLEOTIDE SEQUENCE</scope>
    <source>
        <strain evidence="9">TB_SE_WUR_2020</strain>
    </source>
</reference>
<protein>
    <recommendedName>
        <fullName evidence="8">C2H2-type domain-containing protein</fullName>
    </recommendedName>
</protein>
<evidence type="ECO:0000313" key="9">
    <source>
        <dbReference type="EMBL" id="KAH9643294.1"/>
    </source>
</evidence>
<proteinExistence type="predicted"/>
<comment type="subcellular location">
    <subcellularLocation>
        <location evidence="1">Nucleus</location>
    </subcellularLocation>
</comment>
<dbReference type="Pfam" id="PF12874">
    <property type="entry name" value="zf-met"/>
    <property type="match status" value="1"/>
</dbReference>
<comment type="caution">
    <text evidence="9">The sequence shown here is derived from an EMBL/GenBank/DDBJ whole genome shotgun (WGS) entry which is preliminary data.</text>
</comment>
<dbReference type="PROSITE" id="PS50157">
    <property type="entry name" value="ZINC_FINGER_C2H2_2"/>
    <property type="match status" value="1"/>
</dbReference>
<dbReference type="InterPro" id="IPR013087">
    <property type="entry name" value="Znf_C2H2_type"/>
</dbReference>
<evidence type="ECO:0000259" key="8">
    <source>
        <dbReference type="PROSITE" id="PS50157"/>
    </source>
</evidence>
<evidence type="ECO:0000256" key="1">
    <source>
        <dbReference type="ARBA" id="ARBA00004123"/>
    </source>
</evidence>
<dbReference type="GO" id="GO:0008270">
    <property type="term" value="F:zinc ion binding"/>
    <property type="evidence" value="ECO:0007669"/>
    <property type="project" value="UniProtKB-KW"/>
</dbReference>
<dbReference type="Gene3D" id="3.30.160.60">
    <property type="entry name" value="Classic Zinc Finger"/>
    <property type="match status" value="2"/>
</dbReference>